<evidence type="ECO:0008006" key="4">
    <source>
        <dbReference type="Google" id="ProtNLM"/>
    </source>
</evidence>
<evidence type="ECO:0000313" key="2">
    <source>
        <dbReference type="EMBL" id="QPZ91103.1"/>
    </source>
</evidence>
<dbReference type="Proteomes" id="UP000192422">
    <property type="component" value="Chromosome"/>
</dbReference>
<accession>A0ABX6YTQ1</accession>
<protein>
    <recommendedName>
        <fullName evidence="4">HTH merR-type domain-containing protein</fullName>
    </recommendedName>
</protein>
<evidence type="ECO:0000313" key="3">
    <source>
        <dbReference type="Proteomes" id="UP000192422"/>
    </source>
</evidence>
<dbReference type="RefSeq" id="WP_083077887.1">
    <property type="nucleotide sequence ID" value="NZ_CP053562.1"/>
</dbReference>
<evidence type="ECO:0000256" key="1">
    <source>
        <dbReference type="SAM" id="MobiDB-lite"/>
    </source>
</evidence>
<gene>
    <name evidence="2" type="ORF">AKL02_009450</name>
</gene>
<feature type="region of interest" description="Disordered" evidence="1">
    <location>
        <begin position="1"/>
        <end position="43"/>
    </location>
</feature>
<organism evidence="2 3">
    <name type="scientific">Thioclava electrotropha</name>
    <dbReference type="NCBI Taxonomy" id="1549850"/>
    <lineage>
        <taxon>Bacteria</taxon>
        <taxon>Pseudomonadati</taxon>
        <taxon>Pseudomonadota</taxon>
        <taxon>Alphaproteobacteria</taxon>
        <taxon>Rhodobacterales</taxon>
        <taxon>Paracoccaceae</taxon>
        <taxon>Thioclava</taxon>
    </lineage>
</organism>
<reference evidence="2 3" key="1">
    <citation type="submission" date="2020-05" db="EMBL/GenBank/DDBJ databases">
        <title>Thioclava electrotropha strain Elox9 finished genome.</title>
        <authorList>
            <person name="Rowe A.R."/>
            <person name="Wilbanks E.G."/>
        </authorList>
    </citation>
    <scope>NUCLEOTIDE SEQUENCE [LARGE SCALE GENOMIC DNA]</scope>
    <source>
        <strain evidence="2 3">Elox9</strain>
    </source>
</reference>
<proteinExistence type="predicted"/>
<dbReference type="EMBL" id="CP053562">
    <property type="protein sequence ID" value="QPZ91103.1"/>
    <property type="molecule type" value="Genomic_DNA"/>
</dbReference>
<name>A0ABX6YTQ1_9RHOB</name>
<keyword evidence="3" id="KW-1185">Reference proteome</keyword>
<sequence>MFRWITPENSPDLLPLPRKPRQDSRATKTIPWPLSGARAEKTGPDRALEVSALSDLGLSTQEIARYLGLALQEVARLQESDLDLGASLDNNMTPVYRSRADGMRRVG</sequence>